<sequence length="323" mass="34871">MKAIIITKYGSPKVLQLQDVPKPLPKEKEILIKVKAASVTRADTMMRSGNPWYGRLFIGLTKPKYPIAGTGFSGIVEAVGGSVQRFQVGDEVFGESIFGAGSNAEYLCVSEEGLVAVRPKNVAHEELAGVCDGPLTSWNYLKEMANVKSGQRVLINGASGSLGSAAVQLANYLGADVTAVCSSSNFAMVRSLGADHAIDYTKVDFTKTANSYDVIFDTVGKSSFPACKEILTKNGTYLSPVLSMPLLFQMLWTSKFGSKKAKFAATGLVAVPKLRNMLHELTNLLNAGKLKLVIDKRYTLHEVDKAHSYVDTGRKRGNVVINL</sequence>
<dbReference type="SUPFAM" id="SSF51735">
    <property type="entry name" value="NAD(P)-binding Rossmann-fold domains"/>
    <property type="match status" value="1"/>
</dbReference>
<dbReference type="PANTHER" id="PTHR11695:SF648">
    <property type="entry name" value="ZINC-BINDING OXIDOREDUCTASE"/>
    <property type="match status" value="1"/>
</dbReference>
<dbReference type="Pfam" id="PF08240">
    <property type="entry name" value="ADH_N"/>
    <property type="match status" value="1"/>
</dbReference>
<dbReference type="EMBL" id="QLLN01000004">
    <property type="protein sequence ID" value="RAJ11304.1"/>
    <property type="molecule type" value="Genomic_DNA"/>
</dbReference>
<dbReference type="Gene3D" id="3.90.180.10">
    <property type="entry name" value="Medium-chain alcohol dehydrogenases, catalytic domain"/>
    <property type="match status" value="1"/>
</dbReference>
<evidence type="ECO:0000313" key="3">
    <source>
        <dbReference type="Proteomes" id="UP000249696"/>
    </source>
</evidence>
<dbReference type="AlphaFoldDB" id="A0A327R6H9"/>
<gene>
    <name evidence="2" type="ORF">LV92_02229</name>
</gene>
<dbReference type="SUPFAM" id="SSF50129">
    <property type="entry name" value="GroES-like"/>
    <property type="match status" value="1"/>
</dbReference>
<dbReference type="Pfam" id="PF13602">
    <property type="entry name" value="ADH_zinc_N_2"/>
    <property type="match status" value="1"/>
</dbReference>
<dbReference type="InterPro" id="IPR011032">
    <property type="entry name" value="GroES-like_sf"/>
</dbReference>
<dbReference type="InterPro" id="IPR036291">
    <property type="entry name" value="NAD(P)-bd_dom_sf"/>
</dbReference>
<protein>
    <submittedName>
        <fullName evidence="2">NADPH:quinone reductase-like Zn-dependent oxidoreductase</fullName>
    </submittedName>
</protein>
<dbReference type="OrthoDB" id="9787435at2"/>
<dbReference type="CDD" id="cd08267">
    <property type="entry name" value="MDR1"/>
    <property type="match status" value="1"/>
</dbReference>
<dbReference type="InterPro" id="IPR050700">
    <property type="entry name" value="YIM1/Zinc_Alcohol_DH_Fams"/>
</dbReference>
<comment type="caution">
    <text evidence="2">The sequence shown here is derived from an EMBL/GenBank/DDBJ whole genome shotgun (WGS) entry which is preliminary data.</text>
</comment>
<keyword evidence="3" id="KW-1185">Reference proteome</keyword>
<dbReference type="GO" id="GO:0016491">
    <property type="term" value="F:oxidoreductase activity"/>
    <property type="evidence" value="ECO:0007669"/>
    <property type="project" value="InterPro"/>
</dbReference>
<dbReference type="Gene3D" id="3.40.50.720">
    <property type="entry name" value="NAD(P)-binding Rossmann-like Domain"/>
    <property type="match status" value="1"/>
</dbReference>
<dbReference type="Proteomes" id="UP000249696">
    <property type="component" value="Unassembled WGS sequence"/>
</dbReference>
<name>A0A327R6H9_9FLAO</name>
<dbReference type="RefSeq" id="WP_111623717.1">
    <property type="nucleotide sequence ID" value="NZ_QLLN01000004.1"/>
</dbReference>
<dbReference type="InterPro" id="IPR013154">
    <property type="entry name" value="ADH-like_N"/>
</dbReference>
<reference evidence="2 3" key="1">
    <citation type="submission" date="2018-06" db="EMBL/GenBank/DDBJ databases">
        <title>Genomic Encyclopedia of Archaeal and Bacterial Type Strains, Phase II (KMG-II): from individual species to whole genera.</title>
        <authorList>
            <person name="Goeker M."/>
        </authorList>
    </citation>
    <scope>NUCLEOTIDE SEQUENCE [LARGE SCALE GENOMIC DNA]</scope>
    <source>
        <strain evidence="2 3">DSM 23522</strain>
    </source>
</reference>
<evidence type="ECO:0000313" key="2">
    <source>
        <dbReference type="EMBL" id="RAJ11304.1"/>
    </source>
</evidence>
<dbReference type="InterPro" id="IPR020843">
    <property type="entry name" value="ER"/>
</dbReference>
<accession>A0A327R6H9</accession>
<organism evidence="2 3">
    <name type="scientific">Arenibacter echinorum</name>
    <dbReference type="NCBI Taxonomy" id="440515"/>
    <lineage>
        <taxon>Bacteria</taxon>
        <taxon>Pseudomonadati</taxon>
        <taxon>Bacteroidota</taxon>
        <taxon>Flavobacteriia</taxon>
        <taxon>Flavobacteriales</taxon>
        <taxon>Flavobacteriaceae</taxon>
        <taxon>Arenibacter</taxon>
    </lineage>
</organism>
<evidence type="ECO:0000259" key="1">
    <source>
        <dbReference type="SMART" id="SM00829"/>
    </source>
</evidence>
<dbReference type="SMART" id="SM00829">
    <property type="entry name" value="PKS_ER"/>
    <property type="match status" value="1"/>
</dbReference>
<feature type="domain" description="Enoyl reductase (ER)" evidence="1">
    <location>
        <begin position="10"/>
        <end position="321"/>
    </location>
</feature>
<dbReference type="PANTHER" id="PTHR11695">
    <property type="entry name" value="ALCOHOL DEHYDROGENASE RELATED"/>
    <property type="match status" value="1"/>
</dbReference>
<proteinExistence type="predicted"/>